<reference evidence="1 2" key="1">
    <citation type="journal article" date="2022" name="Plant J.">
        <title>Chromosome-level genome of Camellia lanceoleosa provides a valuable resource for understanding genome evolution and self-incompatibility.</title>
        <authorList>
            <person name="Gong W."/>
            <person name="Xiao S."/>
            <person name="Wang L."/>
            <person name="Liao Z."/>
            <person name="Chang Y."/>
            <person name="Mo W."/>
            <person name="Hu G."/>
            <person name="Li W."/>
            <person name="Zhao G."/>
            <person name="Zhu H."/>
            <person name="Hu X."/>
            <person name="Ji K."/>
            <person name="Xiang X."/>
            <person name="Song Q."/>
            <person name="Yuan D."/>
            <person name="Jin S."/>
            <person name="Zhang L."/>
        </authorList>
    </citation>
    <scope>NUCLEOTIDE SEQUENCE [LARGE SCALE GENOMIC DNA]</scope>
    <source>
        <strain evidence="1">SQ_2022a</strain>
    </source>
</reference>
<proteinExistence type="predicted"/>
<comment type="caution">
    <text evidence="1">The sequence shown here is derived from an EMBL/GenBank/DDBJ whole genome shotgun (WGS) entry which is preliminary data.</text>
</comment>
<evidence type="ECO:0000313" key="2">
    <source>
        <dbReference type="Proteomes" id="UP001060215"/>
    </source>
</evidence>
<keyword evidence="2" id="KW-1185">Reference proteome</keyword>
<dbReference type="EMBL" id="CM045758">
    <property type="protein sequence ID" value="KAI8030705.1"/>
    <property type="molecule type" value="Genomic_DNA"/>
</dbReference>
<organism evidence="1 2">
    <name type="scientific">Camellia lanceoleosa</name>
    <dbReference type="NCBI Taxonomy" id="1840588"/>
    <lineage>
        <taxon>Eukaryota</taxon>
        <taxon>Viridiplantae</taxon>
        <taxon>Streptophyta</taxon>
        <taxon>Embryophyta</taxon>
        <taxon>Tracheophyta</taxon>
        <taxon>Spermatophyta</taxon>
        <taxon>Magnoliopsida</taxon>
        <taxon>eudicotyledons</taxon>
        <taxon>Gunneridae</taxon>
        <taxon>Pentapetalae</taxon>
        <taxon>asterids</taxon>
        <taxon>Ericales</taxon>
        <taxon>Theaceae</taxon>
        <taxon>Camellia</taxon>
    </lineage>
</organism>
<sequence>MVFRLLQSVSWFLGIPILGSEMFSRCEITRFSWHLAIRRNPERFRNLHKFGIQAANYVLFSNWCTNGSSTSIREILMEEKSGFCWCFAIW</sequence>
<accession>A0ACC0J184</accession>
<name>A0ACC0J184_9ERIC</name>
<evidence type="ECO:0000313" key="1">
    <source>
        <dbReference type="EMBL" id="KAI8030705.1"/>
    </source>
</evidence>
<dbReference type="Proteomes" id="UP001060215">
    <property type="component" value="Chromosome 1"/>
</dbReference>
<protein>
    <submittedName>
        <fullName evidence="1">Uncharacterized protein</fullName>
    </submittedName>
</protein>
<gene>
    <name evidence="1" type="ORF">LOK49_LG01G00522</name>
</gene>